<dbReference type="SUPFAM" id="SSF103473">
    <property type="entry name" value="MFS general substrate transporter"/>
    <property type="match status" value="1"/>
</dbReference>
<keyword evidence="3 5" id="KW-0472">Membrane</keyword>
<name>A0A437R286_9GAMM</name>
<feature type="transmembrane region" description="Helical" evidence="5">
    <location>
        <begin position="354"/>
        <end position="372"/>
    </location>
</feature>
<sequence>MSATIRSFSSLYLATLLMVLAAGLLTTYLGLRLAAIDVSKIWIGGMMSAYYLGLVAGSKIGHKLIARVGHIRAFVATAGIVTASALGHALVDDLNIWLVLRLMVGICMMCQYMVLESWLNEQADSKNRGTVFASYMIVSYLGLVLGQGAMSLNPELTIKPLILVAMCFALCIVPLALTRRIHPHPMRPAPLKIKIFWQKVPQSLTTIAMAGMIVGSFYGLAPAFAASQGMNTEQVAAYMAVTVVAGLLAQWPMGKLSDRVRRSRLIRTNTVLLGLLVLAMAILPLSGTLQLVFTFCFGILAFTLYPLATAMANQHIEQDERVALSATILLTFGLGASTGPLIASAFMQFGGSRMLYAFMALVAALLFVRLTHVNYQQKQQDKAQPKDYVMASGDLVSSPLAAALDPRVDQATAQQQLMAEPADAMPEPGQGLQQELQFDPEPVTADAVDPDLTTDQTTEQTAQQLAADVGAVKDQTGTT</sequence>
<feature type="transmembrane region" description="Helical" evidence="5">
    <location>
        <begin position="73"/>
        <end position="91"/>
    </location>
</feature>
<feature type="transmembrane region" description="Helical" evidence="5">
    <location>
        <begin position="97"/>
        <end position="119"/>
    </location>
</feature>
<dbReference type="InterPro" id="IPR036259">
    <property type="entry name" value="MFS_trans_sf"/>
</dbReference>
<evidence type="ECO:0000259" key="6">
    <source>
        <dbReference type="PROSITE" id="PS50850"/>
    </source>
</evidence>
<dbReference type="Proteomes" id="UP000283077">
    <property type="component" value="Unassembled WGS sequence"/>
</dbReference>
<dbReference type="OrthoDB" id="9810614at2"/>
<dbReference type="Pfam" id="PF07690">
    <property type="entry name" value="MFS_1"/>
    <property type="match status" value="1"/>
</dbReference>
<evidence type="ECO:0000313" key="8">
    <source>
        <dbReference type="Proteomes" id="UP000283077"/>
    </source>
</evidence>
<dbReference type="InterPro" id="IPR020846">
    <property type="entry name" value="MFS_dom"/>
</dbReference>
<keyword evidence="2 5" id="KW-1133">Transmembrane helix</keyword>
<dbReference type="RefSeq" id="WP_127697877.1">
    <property type="nucleotide sequence ID" value="NZ_SACS01000003.1"/>
</dbReference>
<dbReference type="AlphaFoldDB" id="A0A437R286"/>
<dbReference type="InterPro" id="IPR011701">
    <property type="entry name" value="MFS"/>
</dbReference>
<feature type="compositionally biased region" description="Low complexity" evidence="4">
    <location>
        <begin position="451"/>
        <end position="468"/>
    </location>
</feature>
<feature type="transmembrane region" description="Helical" evidence="5">
    <location>
        <begin position="322"/>
        <end position="342"/>
    </location>
</feature>
<dbReference type="GO" id="GO:0022857">
    <property type="term" value="F:transmembrane transporter activity"/>
    <property type="evidence" value="ECO:0007669"/>
    <property type="project" value="InterPro"/>
</dbReference>
<dbReference type="InterPro" id="IPR047200">
    <property type="entry name" value="MFS_YcaD-like"/>
</dbReference>
<organism evidence="7 8">
    <name type="scientific">Rheinheimera riviphila</name>
    <dbReference type="NCBI Taxonomy" id="1834037"/>
    <lineage>
        <taxon>Bacteria</taxon>
        <taxon>Pseudomonadati</taxon>
        <taxon>Pseudomonadota</taxon>
        <taxon>Gammaproteobacteria</taxon>
        <taxon>Chromatiales</taxon>
        <taxon>Chromatiaceae</taxon>
        <taxon>Rheinheimera</taxon>
    </lineage>
</organism>
<feature type="transmembrane region" description="Helical" evidence="5">
    <location>
        <begin position="235"/>
        <end position="253"/>
    </location>
</feature>
<evidence type="ECO:0000313" key="7">
    <source>
        <dbReference type="EMBL" id="RVU40868.1"/>
    </source>
</evidence>
<feature type="transmembrane region" description="Helical" evidence="5">
    <location>
        <begin position="156"/>
        <end position="177"/>
    </location>
</feature>
<gene>
    <name evidence="7" type="ORF">EOE67_04640</name>
</gene>
<comment type="caution">
    <text evidence="7">The sequence shown here is derived from an EMBL/GenBank/DDBJ whole genome shotgun (WGS) entry which is preliminary data.</text>
</comment>
<evidence type="ECO:0000256" key="4">
    <source>
        <dbReference type="SAM" id="MobiDB-lite"/>
    </source>
</evidence>
<evidence type="ECO:0000256" key="2">
    <source>
        <dbReference type="ARBA" id="ARBA00022989"/>
    </source>
</evidence>
<dbReference type="PROSITE" id="PS50850">
    <property type="entry name" value="MFS"/>
    <property type="match status" value="1"/>
</dbReference>
<keyword evidence="1 5" id="KW-0812">Transmembrane</keyword>
<feature type="domain" description="Major facilitator superfamily (MFS) profile" evidence="6">
    <location>
        <begin position="7"/>
        <end position="375"/>
    </location>
</feature>
<proteinExistence type="predicted"/>
<dbReference type="FunFam" id="1.20.1250.20:FF:000327">
    <property type="entry name" value="Transporter, MFS superfamily"/>
    <property type="match status" value="1"/>
</dbReference>
<dbReference type="PANTHER" id="PTHR23521">
    <property type="entry name" value="TRANSPORTER MFS SUPERFAMILY"/>
    <property type="match status" value="1"/>
</dbReference>
<feature type="transmembrane region" description="Helical" evidence="5">
    <location>
        <begin position="12"/>
        <end position="35"/>
    </location>
</feature>
<keyword evidence="8" id="KW-1185">Reference proteome</keyword>
<feature type="transmembrane region" description="Helical" evidence="5">
    <location>
        <begin position="41"/>
        <end position="61"/>
    </location>
</feature>
<evidence type="ECO:0000256" key="5">
    <source>
        <dbReference type="SAM" id="Phobius"/>
    </source>
</evidence>
<feature type="region of interest" description="Disordered" evidence="4">
    <location>
        <begin position="423"/>
        <end position="479"/>
    </location>
</feature>
<feature type="transmembrane region" description="Helical" evidence="5">
    <location>
        <begin position="204"/>
        <end position="223"/>
    </location>
</feature>
<evidence type="ECO:0000256" key="3">
    <source>
        <dbReference type="ARBA" id="ARBA00023136"/>
    </source>
</evidence>
<accession>A0A437R286</accession>
<dbReference type="Gene3D" id="1.20.1250.20">
    <property type="entry name" value="MFS general substrate transporter like domains"/>
    <property type="match status" value="2"/>
</dbReference>
<feature type="transmembrane region" description="Helical" evidence="5">
    <location>
        <begin position="131"/>
        <end position="150"/>
    </location>
</feature>
<feature type="transmembrane region" description="Helical" evidence="5">
    <location>
        <begin position="291"/>
        <end position="310"/>
    </location>
</feature>
<dbReference type="EMBL" id="SACS01000003">
    <property type="protein sequence ID" value="RVU40868.1"/>
    <property type="molecule type" value="Genomic_DNA"/>
</dbReference>
<dbReference type="CDD" id="cd17477">
    <property type="entry name" value="MFS_YcaD_like"/>
    <property type="match status" value="1"/>
</dbReference>
<evidence type="ECO:0000256" key="1">
    <source>
        <dbReference type="ARBA" id="ARBA00022692"/>
    </source>
</evidence>
<reference evidence="7 8" key="1">
    <citation type="submission" date="2019-01" db="EMBL/GenBank/DDBJ databases">
        <authorList>
            <person name="Chen W.-M."/>
        </authorList>
    </citation>
    <scope>NUCLEOTIDE SEQUENCE [LARGE SCALE GENOMIC DNA]</scope>
    <source>
        <strain evidence="7 8">KYPC3</strain>
    </source>
</reference>
<protein>
    <submittedName>
        <fullName evidence="7">MFS transporter</fullName>
    </submittedName>
</protein>
<feature type="transmembrane region" description="Helical" evidence="5">
    <location>
        <begin position="265"/>
        <end position="285"/>
    </location>
</feature>
<dbReference type="GO" id="GO:0005886">
    <property type="term" value="C:plasma membrane"/>
    <property type="evidence" value="ECO:0007669"/>
    <property type="project" value="TreeGrafter"/>
</dbReference>
<dbReference type="PANTHER" id="PTHR23521:SF3">
    <property type="entry name" value="MFS TRANSPORTER"/>
    <property type="match status" value="1"/>
</dbReference>